<evidence type="ECO:0000256" key="2">
    <source>
        <dbReference type="SAM" id="Phobius"/>
    </source>
</evidence>
<evidence type="ECO:0000256" key="3">
    <source>
        <dbReference type="SAM" id="SignalP"/>
    </source>
</evidence>
<dbReference type="InterPro" id="IPR013783">
    <property type="entry name" value="Ig-like_fold"/>
</dbReference>
<dbReference type="AlphaFoldDB" id="A0A3S1B000"/>
<feature type="domain" description="Ig-like" evidence="4">
    <location>
        <begin position="257"/>
        <end position="361"/>
    </location>
</feature>
<proteinExistence type="predicted"/>
<evidence type="ECO:0000256" key="1">
    <source>
        <dbReference type="SAM" id="MobiDB-lite"/>
    </source>
</evidence>
<feature type="transmembrane region" description="Helical" evidence="2">
    <location>
        <begin position="231"/>
        <end position="250"/>
    </location>
</feature>
<evidence type="ECO:0000313" key="6">
    <source>
        <dbReference type="Proteomes" id="UP000271974"/>
    </source>
</evidence>
<keyword evidence="3" id="KW-0732">Signal</keyword>
<keyword evidence="6" id="KW-1185">Reference proteome</keyword>
<feature type="region of interest" description="Disordered" evidence="1">
    <location>
        <begin position="347"/>
        <end position="389"/>
    </location>
</feature>
<comment type="caution">
    <text evidence="5">The sequence shown here is derived from an EMBL/GenBank/DDBJ whole genome shotgun (WGS) entry which is preliminary data.</text>
</comment>
<feature type="chain" id="PRO_5018780672" description="Ig-like domain-containing protein" evidence="3">
    <location>
        <begin position="21"/>
        <end position="389"/>
    </location>
</feature>
<feature type="transmembrane region" description="Helical" evidence="2">
    <location>
        <begin position="199"/>
        <end position="219"/>
    </location>
</feature>
<name>A0A3S1B000_ELYCH</name>
<dbReference type="InterPro" id="IPR003599">
    <property type="entry name" value="Ig_sub"/>
</dbReference>
<evidence type="ECO:0000259" key="4">
    <source>
        <dbReference type="PROSITE" id="PS50835"/>
    </source>
</evidence>
<keyword evidence="2" id="KW-0472">Membrane</keyword>
<dbReference type="OrthoDB" id="6150053at2759"/>
<feature type="signal peptide" evidence="3">
    <location>
        <begin position="1"/>
        <end position="20"/>
    </location>
</feature>
<dbReference type="InterPro" id="IPR007110">
    <property type="entry name" value="Ig-like_dom"/>
</dbReference>
<dbReference type="Gene3D" id="2.60.40.10">
    <property type="entry name" value="Immunoglobulins"/>
    <property type="match status" value="1"/>
</dbReference>
<keyword evidence="2" id="KW-0812">Transmembrane</keyword>
<accession>A0A3S1B000</accession>
<reference evidence="5 6" key="1">
    <citation type="submission" date="2019-01" db="EMBL/GenBank/DDBJ databases">
        <title>A draft genome assembly of the solar-powered sea slug Elysia chlorotica.</title>
        <authorList>
            <person name="Cai H."/>
            <person name="Li Q."/>
            <person name="Fang X."/>
            <person name="Li J."/>
            <person name="Curtis N.E."/>
            <person name="Altenburger A."/>
            <person name="Shibata T."/>
            <person name="Feng M."/>
            <person name="Maeda T."/>
            <person name="Schwartz J.A."/>
            <person name="Shigenobu S."/>
            <person name="Lundholm N."/>
            <person name="Nishiyama T."/>
            <person name="Yang H."/>
            <person name="Hasebe M."/>
            <person name="Li S."/>
            <person name="Pierce S.K."/>
            <person name="Wang J."/>
        </authorList>
    </citation>
    <scope>NUCLEOTIDE SEQUENCE [LARGE SCALE GENOMIC DNA]</scope>
    <source>
        <strain evidence="5">EC2010</strain>
        <tissue evidence="5">Whole organism of an adult</tissue>
    </source>
</reference>
<dbReference type="Proteomes" id="UP000271974">
    <property type="component" value="Unassembled WGS sequence"/>
</dbReference>
<keyword evidence="2" id="KW-1133">Transmembrane helix</keyword>
<evidence type="ECO:0000313" key="5">
    <source>
        <dbReference type="EMBL" id="RUS72751.1"/>
    </source>
</evidence>
<dbReference type="InterPro" id="IPR036179">
    <property type="entry name" value="Ig-like_dom_sf"/>
</dbReference>
<dbReference type="SUPFAM" id="SSF48726">
    <property type="entry name" value="Immunoglobulin"/>
    <property type="match status" value="1"/>
</dbReference>
<gene>
    <name evidence="5" type="ORF">EGW08_019486</name>
</gene>
<dbReference type="SMART" id="SM00409">
    <property type="entry name" value="IG"/>
    <property type="match status" value="1"/>
</dbReference>
<protein>
    <recommendedName>
        <fullName evidence="4">Ig-like domain-containing protein</fullName>
    </recommendedName>
</protein>
<sequence>MALCTLQFLLLFIFIQGAKAQTITLLKFEPSFKCSNDFLVENEDYIFFEYEFTGGSSTYGHDAFTGPKIYHTIASSTVLHNPCNVFEVVNPICQDKLGVPFQCSCFELTAGSHYRTEFNMTALVDFSRESVWLQWPGPPPINSENTTLPEIRDACPATGKDRDFDKWVVPVLFCVNVAVLISVVIFLKFCAEMGSTIKMALPIIFALAFLIAFVIILAVCSDFLENWETGLAIVAIILDGIHVLMIIIFVKGYRVLPCYQAHTATKTHSVENGKELSADQVEGVMGGEVSLPCQLDSNLTPSAVTWSKGGKQLDLTSTAKYGEGTVKEPSLRIFGLDKSDAGSYTYSVSFGKGKEESRKINLRVTDKQTNAQDGDGNDGDGAPSKNHAR</sequence>
<feature type="transmembrane region" description="Helical" evidence="2">
    <location>
        <begin position="167"/>
        <end position="187"/>
    </location>
</feature>
<dbReference type="Pfam" id="PF13927">
    <property type="entry name" value="Ig_3"/>
    <property type="match status" value="1"/>
</dbReference>
<dbReference type="EMBL" id="RQTK01001023">
    <property type="protein sequence ID" value="RUS72751.1"/>
    <property type="molecule type" value="Genomic_DNA"/>
</dbReference>
<organism evidence="5 6">
    <name type="scientific">Elysia chlorotica</name>
    <name type="common">Eastern emerald elysia</name>
    <name type="synonym">Sea slug</name>
    <dbReference type="NCBI Taxonomy" id="188477"/>
    <lineage>
        <taxon>Eukaryota</taxon>
        <taxon>Metazoa</taxon>
        <taxon>Spiralia</taxon>
        <taxon>Lophotrochozoa</taxon>
        <taxon>Mollusca</taxon>
        <taxon>Gastropoda</taxon>
        <taxon>Heterobranchia</taxon>
        <taxon>Euthyneura</taxon>
        <taxon>Panpulmonata</taxon>
        <taxon>Sacoglossa</taxon>
        <taxon>Placobranchoidea</taxon>
        <taxon>Plakobranchidae</taxon>
        <taxon>Elysia</taxon>
    </lineage>
</organism>
<dbReference type="PROSITE" id="PS50835">
    <property type="entry name" value="IG_LIKE"/>
    <property type="match status" value="1"/>
</dbReference>